<dbReference type="SUPFAM" id="SSF50331">
    <property type="entry name" value="MOP-like"/>
    <property type="match status" value="1"/>
</dbReference>
<evidence type="ECO:0000256" key="2">
    <source>
        <dbReference type="ARBA" id="ARBA00022448"/>
    </source>
</evidence>
<dbReference type="SMART" id="SM00382">
    <property type="entry name" value="AAA"/>
    <property type="match status" value="1"/>
</dbReference>
<evidence type="ECO:0000256" key="4">
    <source>
        <dbReference type="ARBA" id="ARBA00022840"/>
    </source>
</evidence>
<gene>
    <name evidence="6" type="ORF">ACFSNC_16530</name>
</gene>
<organism evidence="6 7">
    <name type="scientific">Ancylobacter oerskovii</name>
    <dbReference type="NCBI Taxonomy" id="459519"/>
    <lineage>
        <taxon>Bacteria</taxon>
        <taxon>Pseudomonadati</taxon>
        <taxon>Pseudomonadota</taxon>
        <taxon>Alphaproteobacteria</taxon>
        <taxon>Hyphomicrobiales</taxon>
        <taxon>Xanthobacteraceae</taxon>
        <taxon>Ancylobacter</taxon>
    </lineage>
</organism>
<keyword evidence="2" id="KW-0813">Transport</keyword>
<dbReference type="InterPro" id="IPR003439">
    <property type="entry name" value="ABC_transporter-like_ATP-bd"/>
</dbReference>
<accession>A0ABW4Z0M0</accession>
<dbReference type="Gene3D" id="3.40.50.300">
    <property type="entry name" value="P-loop containing nucleotide triphosphate hydrolases"/>
    <property type="match status" value="1"/>
</dbReference>
<sequence length="365" mass="39253">MNDTSFTRSRERPALAPGRPHLAVCGVRKAYDRAVAVDAVSFELARGEFVTLLGDSGCGKTTLLRLVAGFARPDSGTVLRDGEDVTGLAPARRRMGFVFQSYALFPTKTVAQNIGFALTGPRAARERRIEELARLVEIDPLVGRYPHELSGGQQQRVALARALASDPEFLLLDEPMSALDARIRVKLRAELRALVDRLGITTLYVTHDQEEALALSDRVAVMRQGRIEQIGSPADIYHRPATRFVATFIGISNLIEGRAVAGGVEAEGVTWPVALPPRTAPGARLTALFRPEHLGLAGEGAGIAGILESATFLGATMRLGVRLASGRRIIVDRPSVEAGGLWPRGGAVVLRPDPLRAVIVADEPR</sequence>
<dbReference type="PANTHER" id="PTHR42781:SF4">
    <property type="entry name" value="SPERMIDINE_PUTRESCINE IMPORT ATP-BINDING PROTEIN POTA"/>
    <property type="match status" value="1"/>
</dbReference>
<dbReference type="InterPro" id="IPR013611">
    <property type="entry name" value="Transp-assoc_OB_typ2"/>
</dbReference>
<evidence type="ECO:0000256" key="1">
    <source>
        <dbReference type="ARBA" id="ARBA00005417"/>
    </source>
</evidence>
<evidence type="ECO:0000259" key="5">
    <source>
        <dbReference type="PROSITE" id="PS50893"/>
    </source>
</evidence>
<protein>
    <submittedName>
        <fullName evidence="6">ABC transporter ATP-binding protein</fullName>
    </submittedName>
</protein>
<evidence type="ECO:0000256" key="3">
    <source>
        <dbReference type="ARBA" id="ARBA00022741"/>
    </source>
</evidence>
<dbReference type="EMBL" id="JBHUHD010000001">
    <property type="protein sequence ID" value="MFD2142015.1"/>
    <property type="molecule type" value="Genomic_DNA"/>
</dbReference>
<reference evidence="7" key="1">
    <citation type="journal article" date="2019" name="Int. J. Syst. Evol. Microbiol.">
        <title>The Global Catalogue of Microorganisms (GCM) 10K type strain sequencing project: providing services to taxonomists for standard genome sequencing and annotation.</title>
        <authorList>
            <consortium name="The Broad Institute Genomics Platform"/>
            <consortium name="The Broad Institute Genome Sequencing Center for Infectious Disease"/>
            <person name="Wu L."/>
            <person name="Ma J."/>
        </authorList>
    </citation>
    <scope>NUCLEOTIDE SEQUENCE [LARGE SCALE GENOMIC DNA]</scope>
    <source>
        <strain evidence="7">CCM 7435</strain>
    </source>
</reference>
<dbReference type="Gene3D" id="2.40.50.100">
    <property type="match status" value="1"/>
</dbReference>
<dbReference type="PROSITE" id="PS00211">
    <property type="entry name" value="ABC_TRANSPORTER_1"/>
    <property type="match status" value="1"/>
</dbReference>
<proteinExistence type="inferred from homology"/>
<name>A0ABW4Z0M0_9HYPH</name>
<dbReference type="Pfam" id="PF00005">
    <property type="entry name" value="ABC_tran"/>
    <property type="match status" value="1"/>
</dbReference>
<evidence type="ECO:0000313" key="6">
    <source>
        <dbReference type="EMBL" id="MFD2142015.1"/>
    </source>
</evidence>
<dbReference type="InterPro" id="IPR017871">
    <property type="entry name" value="ABC_transporter-like_CS"/>
</dbReference>
<dbReference type="SUPFAM" id="SSF52540">
    <property type="entry name" value="P-loop containing nucleoside triphosphate hydrolases"/>
    <property type="match status" value="1"/>
</dbReference>
<comment type="similarity">
    <text evidence="1">Belongs to the ABC transporter superfamily.</text>
</comment>
<dbReference type="RefSeq" id="WP_213351579.1">
    <property type="nucleotide sequence ID" value="NZ_JAHBGB010000006.1"/>
</dbReference>
<feature type="domain" description="ABC transporter" evidence="5">
    <location>
        <begin position="22"/>
        <end position="249"/>
    </location>
</feature>
<dbReference type="InterPro" id="IPR050093">
    <property type="entry name" value="ABC_SmlMolc_Importer"/>
</dbReference>
<keyword evidence="3" id="KW-0547">Nucleotide-binding</keyword>
<dbReference type="Proteomes" id="UP001597299">
    <property type="component" value="Unassembled WGS sequence"/>
</dbReference>
<dbReference type="PANTHER" id="PTHR42781">
    <property type="entry name" value="SPERMIDINE/PUTRESCINE IMPORT ATP-BINDING PROTEIN POTA"/>
    <property type="match status" value="1"/>
</dbReference>
<comment type="caution">
    <text evidence="6">The sequence shown here is derived from an EMBL/GenBank/DDBJ whole genome shotgun (WGS) entry which is preliminary data.</text>
</comment>
<dbReference type="GO" id="GO:0005524">
    <property type="term" value="F:ATP binding"/>
    <property type="evidence" value="ECO:0007669"/>
    <property type="project" value="UniProtKB-KW"/>
</dbReference>
<dbReference type="PROSITE" id="PS50893">
    <property type="entry name" value="ABC_TRANSPORTER_2"/>
    <property type="match status" value="1"/>
</dbReference>
<dbReference type="Pfam" id="PF08402">
    <property type="entry name" value="TOBE_2"/>
    <property type="match status" value="1"/>
</dbReference>
<dbReference type="InterPro" id="IPR003593">
    <property type="entry name" value="AAA+_ATPase"/>
</dbReference>
<dbReference type="InterPro" id="IPR027417">
    <property type="entry name" value="P-loop_NTPase"/>
</dbReference>
<evidence type="ECO:0000313" key="7">
    <source>
        <dbReference type="Proteomes" id="UP001597299"/>
    </source>
</evidence>
<keyword evidence="4 6" id="KW-0067">ATP-binding</keyword>
<dbReference type="InterPro" id="IPR008995">
    <property type="entry name" value="Mo/tungstate-bd_C_term_dom"/>
</dbReference>
<keyword evidence="7" id="KW-1185">Reference proteome</keyword>